<feature type="transmembrane region" description="Helical" evidence="1">
    <location>
        <begin position="201"/>
        <end position="220"/>
    </location>
</feature>
<dbReference type="InterPro" id="IPR038770">
    <property type="entry name" value="Na+/solute_symporter_sf"/>
</dbReference>
<dbReference type="Gene3D" id="1.20.1530.20">
    <property type="match status" value="1"/>
</dbReference>
<sequence length="323" mass="34148">MPKLLDSFTAALLATVALASLLPCSGPAAQIFNLATNLAIGLLFFLHGAKLSREAVIAGAGHWRLHLTVLACTFALFPLLGLLLKPALTPLVTPELYLGVLYLCMLPSTVQSSIAFTSMAQGNVPAAICSATASNLLGIFITPLLTGWLVAGHAGGAQNMGSALDIVYQLLLPFIAGQIARRWIGGWVDKHKALLKYVDQGSILMVVYTAFSAAVISGLWRQTPPSALAGLLAVNAILLGLLLAITSLAGRKLGFSREDRITILFCGSKKSLASGVPMAKVLFAGHAIGAIVLPLMLFHQIQLMVCAMLAQRFRQRQLAEARA</sequence>
<accession>A0A202B9T9</accession>
<dbReference type="AlphaFoldDB" id="A0A202B9T9"/>
<protein>
    <submittedName>
        <fullName evidence="3">Bile acid:sodium symporter</fullName>
    </submittedName>
</protein>
<feature type="transmembrane region" description="Helical" evidence="1">
    <location>
        <begin position="67"/>
        <end position="84"/>
    </location>
</feature>
<dbReference type="Proteomes" id="UP000196342">
    <property type="component" value="Unassembled WGS sequence"/>
</dbReference>
<dbReference type="GO" id="GO:0005886">
    <property type="term" value="C:plasma membrane"/>
    <property type="evidence" value="ECO:0007669"/>
    <property type="project" value="TreeGrafter"/>
</dbReference>
<organism evidence="3 4">
    <name type="scientific">Chromobacterium violaceum</name>
    <dbReference type="NCBI Taxonomy" id="536"/>
    <lineage>
        <taxon>Bacteria</taxon>
        <taxon>Pseudomonadati</taxon>
        <taxon>Pseudomonadota</taxon>
        <taxon>Betaproteobacteria</taxon>
        <taxon>Neisseriales</taxon>
        <taxon>Chromobacteriaceae</taxon>
        <taxon>Chromobacterium</taxon>
    </lineage>
</organism>
<dbReference type="Pfam" id="PF13593">
    <property type="entry name" value="SBF_like"/>
    <property type="match status" value="1"/>
</dbReference>
<evidence type="ECO:0000256" key="2">
    <source>
        <dbReference type="SAM" id="SignalP"/>
    </source>
</evidence>
<feature type="transmembrane region" description="Helical" evidence="1">
    <location>
        <begin position="288"/>
        <end position="310"/>
    </location>
</feature>
<keyword evidence="4" id="KW-1185">Reference proteome</keyword>
<dbReference type="PIRSF" id="PIRSF026166">
    <property type="entry name" value="UCP026166"/>
    <property type="match status" value="1"/>
</dbReference>
<feature type="signal peptide" evidence="2">
    <location>
        <begin position="1"/>
        <end position="19"/>
    </location>
</feature>
<name>A0A202B9T9_CHRVL</name>
<keyword evidence="1" id="KW-0812">Transmembrane</keyword>
<evidence type="ECO:0000313" key="4">
    <source>
        <dbReference type="Proteomes" id="UP000196342"/>
    </source>
</evidence>
<reference evidence="3 4" key="1">
    <citation type="submission" date="2017-05" db="EMBL/GenBank/DDBJ databases">
        <title>Chromobacterium violaceum GHPS1 isolated from Hydrocarbon polluted soil in French Guiana display an awesome secondary metabolite arsenal and a battery of drug and heavy-metal-resistance and detoxification of xenobiotics proteins.</title>
        <authorList>
            <person name="Belbahri L."/>
        </authorList>
    </citation>
    <scope>NUCLEOTIDE SEQUENCE [LARGE SCALE GENOMIC DNA]</scope>
    <source>
        <strain evidence="3 4">GHPS1</strain>
    </source>
</reference>
<evidence type="ECO:0000256" key="1">
    <source>
        <dbReference type="SAM" id="Phobius"/>
    </source>
</evidence>
<dbReference type="InterPro" id="IPR016833">
    <property type="entry name" value="Put_Na-Bile_cotransptr"/>
</dbReference>
<dbReference type="EMBL" id="NHOO01000007">
    <property type="protein sequence ID" value="OVE48248.1"/>
    <property type="molecule type" value="Genomic_DNA"/>
</dbReference>
<feature type="chain" id="PRO_5013188167" evidence="2">
    <location>
        <begin position="20"/>
        <end position="323"/>
    </location>
</feature>
<keyword evidence="1" id="KW-1133">Transmembrane helix</keyword>
<feature type="transmembrane region" description="Helical" evidence="1">
    <location>
        <begin position="226"/>
        <end position="249"/>
    </location>
</feature>
<feature type="transmembrane region" description="Helical" evidence="1">
    <location>
        <begin position="96"/>
        <end position="116"/>
    </location>
</feature>
<keyword evidence="2" id="KW-0732">Signal</keyword>
<evidence type="ECO:0000313" key="3">
    <source>
        <dbReference type="EMBL" id="OVE48248.1"/>
    </source>
</evidence>
<dbReference type="PANTHER" id="PTHR18640">
    <property type="entry name" value="SOLUTE CARRIER FAMILY 10 MEMBER 7"/>
    <property type="match status" value="1"/>
</dbReference>
<comment type="caution">
    <text evidence="3">The sequence shown here is derived from an EMBL/GenBank/DDBJ whole genome shotgun (WGS) entry which is preliminary data.</text>
</comment>
<gene>
    <name evidence="3" type="ORF">CBW21_09755</name>
</gene>
<feature type="transmembrane region" description="Helical" evidence="1">
    <location>
        <begin position="29"/>
        <end position="46"/>
    </location>
</feature>
<dbReference type="PANTHER" id="PTHR18640:SF5">
    <property type="entry name" value="SODIUM_BILE ACID COTRANSPORTER 7"/>
    <property type="match status" value="1"/>
</dbReference>
<dbReference type="RefSeq" id="WP_087697782.1">
    <property type="nucleotide sequence ID" value="NZ_NHOO01000007.1"/>
</dbReference>
<feature type="transmembrane region" description="Helical" evidence="1">
    <location>
        <begin position="128"/>
        <end position="151"/>
    </location>
</feature>
<proteinExistence type="predicted"/>
<keyword evidence="1" id="KW-0472">Membrane</keyword>